<dbReference type="InterPro" id="IPR027417">
    <property type="entry name" value="P-loop_NTPase"/>
</dbReference>
<proteinExistence type="predicted"/>
<dbReference type="EMBL" id="BSNS01000007">
    <property type="protein sequence ID" value="GLQ54388.1"/>
    <property type="molecule type" value="Genomic_DNA"/>
</dbReference>
<evidence type="ECO:0000313" key="1">
    <source>
        <dbReference type="EMBL" id="GLQ54388.1"/>
    </source>
</evidence>
<dbReference type="Gene3D" id="3.40.50.300">
    <property type="entry name" value="P-loop containing nucleotide triphosphate hydrolases"/>
    <property type="match status" value="1"/>
</dbReference>
<dbReference type="Proteomes" id="UP001156691">
    <property type="component" value="Unassembled WGS sequence"/>
</dbReference>
<keyword evidence="2" id="KW-1185">Reference proteome</keyword>
<evidence type="ECO:0000313" key="2">
    <source>
        <dbReference type="Proteomes" id="UP001156691"/>
    </source>
</evidence>
<sequence length="189" mass="20915">MDEAIRRVLSHGSDRLIAIDGLPCAGKSTLVDRLEALAGAQCIYLDDFVLPRGDWRSEAAGFPFGYIRYDEFAQAIAEVAANGSTRYRPFDWATGKVGAEFKEITRSAQVIVEGVSALNPEFCTHYDEKVFVESDPATLPSALAERGYGPWEEEWQTIFLPSVEIYMQTRPRDRAELLVAGRGIGAHPS</sequence>
<evidence type="ECO:0008006" key="3">
    <source>
        <dbReference type="Google" id="ProtNLM"/>
    </source>
</evidence>
<name>A0ABQ5W2X4_9HYPH</name>
<comment type="caution">
    <text evidence="1">The sequence shown here is derived from an EMBL/GenBank/DDBJ whole genome shotgun (WGS) entry which is preliminary data.</text>
</comment>
<gene>
    <name evidence="1" type="ORF">GCM10010862_16470</name>
</gene>
<protein>
    <recommendedName>
        <fullName evidence="3">Uridine kinase</fullName>
    </recommendedName>
</protein>
<accession>A0ABQ5W2X4</accession>
<dbReference type="SUPFAM" id="SSF52540">
    <property type="entry name" value="P-loop containing nucleoside triphosphate hydrolases"/>
    <property type="match status" value="1"/>
</dbReference>
<organism evidence="1 2">
    <name type="scientific">Devosia nitrariae</name>
    <dbReference type="NCBI Taxonomy" id="2071872"/>
    <lineage>
        <taxon>Bacteria</taxon>
        <taxon>Pseudomonadati</taxon>
        <taxon>Pseudomonadota</taxon>
        <taxon>Alphaproteobacteria</taxon>
        <taxon>Hyphomicrobiales</taxon>
        <taxon>Devosiaceae</taxon>
        <taxon>Devosia</taxon>
    </lineage>
</organism>
<reference evidence="2" key="1">
    <citation type="journal article" date="2019" name="Int. J. Syst. Evol. Microbiol.">
        <title>The Global Catalogue of Microorganisms (GCM) 10K type strain sequencing project: providing services to taxonomists for standard genome sequencing and annotation.</title>
        <authorList>
            <consortium name="The Broad Institute Genomics Platform"/>
            <consortium name="The Broad Institute Genome Sequencing Center for Infectious Disease"/>
            <person name="Wu L."/>
            <person name="Ma J."/>
        </authorList>
    </citation>
    <scope>NUCLEOTIDE SEQUENCE [LARGE SCALE GENOMIC DNA]</scope>
    <source>
        <strain evidence="2">NBRC 112416</strain>
    </source>
</reference>